<reference evidence="3" key="1">
    <citation type="submission" date="2013-06" db="EMBL/GenBank/DDBJ databases">
        <authorList>
            <person name="Zhao Q."/>
        </authorList>
    </citation>
    <scope>NUCLEOTIDE SEQUENCE</scope>
    <source>
        <strain evidence="3">cv. W1943</strain>
    </source>
</reference>
<keyword evidence="3" id="KW-1185">Reference proteome</keyword>
<dbReference type="AlphaFoldDB" id="A0A0E0QMU6"/>
<evidence type="ECO:0000256" key="1">
    <source>
        <dbReference type="SAM" id="MobiDB-lite"/>
    </source>
</evidence>
<dbReference type="HOGENOM" id="CLU_2798475_0_0_1"/>
<proteinExistence type="predicted"/>
<evidence type="ECO:0000313" key="3">
    <source>
        <dbReference type="Proteomes" id="UP000008022"/>
    </source>
</evidence>
<name>A0A0E0QMU6_ORYRU</name>
<reference evidence="2" key="2">
    <citation type="submission" date="2015-06" db="UniProtKB">
        <authorList>
            <consortium name="EnsemblPlants"/>
        </authorList>
    </citation>
    <scope>IDENTIFICATION</scope>
</reference>
<organism evidence="2 3">
    <name type="scientific">Oryza rufipogon</name>
    <name type="common">Brownbeard rice</name>
    <name type="synonym">Asian wild rice</name>
    <dbReference type="NCBI Taxonomy" id="4529"/>
    <lineage>
        <taxon>Eukaryota</taxon>
        <taxon>Viridiplantae</taxon>
        <taxon>Streptophyta</taxon>
        <taxon>Embryophyta</taxon>
        <taxon>Tracheophyta</taxon>
        <taxon>Spermatophyta</taxon>
        <taxon>Magnoliopsida</taxon>
        <taxon>Liliopsida</taxon>
        <taxon>Poales</taxon>
        <taxon>Poaceae</taxon>
        <taxon>BOP clade</taxon>
        <taxon>Oryzoideae</taxon>
        <taxon>Oryzeae</taxon>
        <taxon>Oryzinae</taxon>
        <taxon>Oryza</taxon>
    </lineage>
</organism>
<protein>
    <submittedName>
        <fullName evidence="2">Uncharacterized protein</fullName>
    </submittedName>
</protein>
<dbReference type="Proteomes" id="UP000008022">
    <property type="component" value="Unassembled WGS sequence"/>
</dbReference>
<feature type="region of interest" description="Disordered" evidence="1">
    <location>
        <begin position="1"/>
        <end position="22"/>
    </location>
</feature>
<dbReference type="Gramene" id="ORUFI09G00640.1">
    <property type="protein sequence ID" value="ORUFI09G00640.1"/>
    <property type="gene ID" value="ORUFI09G00640"/>
</dbReference>
<sequence length="68" mass="7125">MSTEGAARPPRWHDVSASPVGAGRNNLSVNRFGAELTLPSTAVDSVKNDSSWIGLSKLIGQADSIMLS</sequence>
<accession>A0A0E0QMU6</accession>
<evidence type="ECO:0000313" key="2">
    <source>
        <dbReference type="EnsemblPlants" id="ORUFI09G00640.1"/>
    </source>
</evidence>
<dbReference type="EnsemblPlants" id="ORUFI09G00640.1">
    <property type="protein sequence ID" value="ORUFI09G00640.1"/>
    <property type="gene ID" value="ORUFI09G00640"/>
</dbReference>